<organism evidence="1">
    <name type="scientific">Picea glauca</name>
    <name type="common">White spruce</name>
    <name type="synonym">Pinus glauca</name>
    <dbReference type="NCBI Taxonomy" id="3330"/>
    <lineage>
        <taxon>Eukaryota</taxon>
        <taxon>Viridiplantae</taxon>
        <taxon>Streptophyta</taxon>
        <taxon>Embryophyta</taxon>
        <taxon>Tracheophyta</taxon>
        <taxon>Spermatophyta</taxon>
        <taxon>Pinopsida</taxon>
        <taxon>Pinidae</taxon>
        <taxon>Conifers I</taxon>
        <taxon>Pinales</taxon>
        <taxon>Pinaceae</taxon>
        <taxon>Picea</taxon>
    </lineage>
</organism>
<name>A0A101M539_PICGL</name>
<accession>A0A101M539</accession>
<comment type="caution">
    <text evidence="1">The sequence shown here is derived from an EMBL/GenBank/DDBJ whole genome shotgun (WGS) entry which is preliminary data.</text>
</comment>
<dbReference type="EMBL" id="LKAM01000001">
    <property type="protein sequence ID" value="KUM51256.1"/>
    <property type="molecule type" value="Genomic_DNA"/>
</dbReference>
<keyword evidence="1" id="KW-0496">Mitochondrion</keyword>
<sequence>MEEAQALDRAHRALKQDAIIEKWWLNKMREIRRDNEVARSIDEDGSTKA</sequence>
<dbReference type="AlphaFoldDB" id="A0A101M539"/>
<reference evidence="1" key="1">
    <citation type="journal article" date="2015" name="Genome Biol. Evol.">
        <title>Organellar Genomes of White Spruce (Picea glauca): Assembly and Annotation.</title>
        <authorList>
            <person name="Jackman S.D."/>
            <person name="Warren R.L."/>
            <person name="Gibb E.A."/>
            <person name="Vandervalk B.P."/>
            <person name="Mohamadi H."/>
            <person name="Chu J."/>
            <person name="Raymond A."/>
            <person name="Pleasance S."/>
            <person name="Coope R."/>
            <person name="Wildung M.R."/>
            <person name="Ritland C.E."/>
            <person name="Bousquet J."/>
            <person name="Jones S.J."/>
            <person name="Bohlmann J."/>
            <person name="Birol I."/>
        </authorList>
    </citation>
    <scope>NUCLEOTIDE SEQUENCE [LARGE SCALE GENOMIC DNA]</scope>
    <source>
        <tissue evidence="1">Flushing bud</tissue>
    </source>
</reference>
<gene>
    <name evidence="1" type="ORF">ABT39_MTgene1103</name>
</gene>
<evidence type="ECO:0000313" key="1">
    <source>
        <dbReference type="EMBL" id="KUM51256.1"/>
    </source>
</evidence>
<protein>
    <submittedName>
        <fullName evidence="1">Uncharacterized protein</fullName>
    </submittedName>
</protein>
<proteinExistence type="predicted"/>
<geneLocation type="mitochondrion" evidence="1"/>